<evidence type="ECO:0000256" key="1">
    <source>
        <dbReference type="ARBA" id="ARBA00022729"/>
    </source>
</evidence>
<dbReference type="InterPro" id="IPR012332">
    <property type="entry name" value="Autotransporter_pectin_lyase_C"/>
</dbReference>
<dbReference type="GO" id="GO:0019867">
    <property type="term" value="C:outer membrane"/>
    <property type="evidence" value="ECO:0007669"/>
    <property type="project" value="InterPro"/>
</dbReference>
<dbReference type="SMART" id="SM00869">
    <property type="entry name" value="Autotransporter"/>
    <property type="match status" value="1"/>
</dbReference>
<proteinExistence type="predicted"/>
<keyword evidence="1" id="KW-0732">Signal</keyword>
<comment type="caution">
    <text evidence="3">The sequence shown here is derived from an EMBL/GenBank/DDBJ whole genome shotgun (WGS) entry which is preliminary data.</text>
</comment>
<dbReference type="PANTHER" id="PTHR35037">
    <property type="entry name" value="C-TERMINAL REGION OF AIDA-LIKE PROTEIN"/>
    <property type="match status" value="1"/>
</dbReference>
<dbReference type="NCBIfam" id="TIGR01414">
    <property type="entry name" value="autotrans_barl"/>
    <property type="match status" value="1"/>
</dbReference>
<protein>
    <recommendedName>
        <fullName evidence="2">Autotransporter domain-containing protein</fullName>
    </recommendedName>
</protein>
<dbReference type="Gene3D" id="2.40.128.130">
    <property type="entry name" value="Autotransporter beta-domain"/>
    <property type="match status" value="1"/>
</dbReference>
<evidence type="ECO:0000313" key="3">
    <source>
        <dbReference type="EMBL" id="KQK30596.1"/>
    </source>
</evidence>
<dbReference type="STRING" id="53254.SAMN05660750_03662"/>
<dbReference type="Pfam" id="PF12951">
    <property type="entry name" value="PATR"/>
    <property type="match status" value="5"/>
</dbReference>
<dbReference type="SUPFAM" id="SSF51126">
    <property type="entry name" value="Pectin lyase-like"/>
    <property type="match status" value="3"/>
</dbReference>
<dbReference type="InterPro" id="IPR011050">
    <property type="entry name" value="Pectin_lyase_fold/virulence"/>
</dbReference>
<dbReference type="InterPro" id="IPR051551">
    <property type="entry name" value="Autotransporter_adhesion"/>
</dbReference>
<dbReference type="InterPro" id="IPR036709">
    <property type="entry name" value="Autotransporte_beta_dom_sf"/>
</dbReference>
<sequence length="1346" mass="131575">MTLKRGWIGNGTFTSSGSFAIESGTVDATLAGTGALTKSTSDVAMLSRANSYSGGTTISAGTLQIGNGGTSGSISGTVTNNGSLIFNRLDDFSFGGTISGSGSLTKTGAGMLTLAGASTYAGGTTINAGTLAVGNAQALGTAGVTLNGGKLRSIGDLTLTNSMTYAASQTSTVAAAAGRPLTLSGRQTIQAGSALVFGSASETGTVVWSSFSNFAPSAFSLEVAGGTLKDGGGVLGGLTGLASSTTVSTGATLDLTAGGGSIKNLQGAGMVATGGLLVVDSGDFGGSITGAGTLNKFTTGKLVLSGVNSHAGGTLISGGELRVDGSLGSGAVTVARLGTLSGTGTIAGPVTVGGTLSAGHSPGTLTVGSLVLNSGATSVFELNRPGGIGGSDPVTGNDLIKVTGDLTLGGRLDARVAAAGYYRLFDYGGTLAGSFASQSATSTRAGLTVASAGVETGVAGQVNLAVLGVGQTMQFWDGANTTASGGVNGGAGTWTSFGTNWTTSTGSANMGWGGSVGVFAGSAGGTVAVSGAQRFDTLQFSANGYELSGGTLGIAPASGTFGTFNVDAGVSASIASTIADGGGTSIEKVGGGTLTLTGFNTYSGGTKISQGTLAIEGIQPLGTGTVTLNGGTLRMADCGCGSAALSNAFAIGAAGGTLDAGEGVLEIGGNIRGGGALTITGAGGPLGGYAAFSGDNRYGGPTRITADGILLALSPTALSPNSDYAVDGILDSGGFDATLRSLSGAASGRIGSCSSAPVTLTVAGGGTFEGVILNGGTGPVSLVKNGTGTLTLNGRNTYTGATTVAAGTLVVGGAGHAGASLASTVTVNAGGTLGGIGTVGGLIAASGGTLAPGNSIGTLNVAGNVSFAAGSAYRVEIDPAGASDRIAASGTATLTGGTVMVEKAPGSYVPGTRYTILTAAGGVSGTFAGLTQNLPFIALGLSYDPGNVYLDIARNQVSFASVGLTRNKIATGTAVEGLGQGNTLYDAVAQQASPGAARQAFDALSGEIHASAKSALVEESWLLRGAMNDRLRSASGSVGAAPMATLNYGFSADLAPGVTGPIPTLRSDRFAVWGQGYGAWGRSDADGNAAKLTRSTGGFLIGVDAAVFDTLRFGLLAGYGRSRFDVNGRLSSGESDNYHLGLYGGGEWGALSLRTGLSYTWHDLSTRRSVVSAGLGDTLRADYDAGTAQAFGELGYRIDLGQTALGQIALEPFAGLAYVVLHSDRFTERGAAAALSGNNDETSLGYATLGLRAATTTRLLGMDLTLRGGLGWRHTFGNVDPKTTLAFAGSNPFAIAGLPIARDAALVEARLDLGLATGVTLGASYAGQLAQDAQDHAFKGVLAVRF</sequence>
<dbReference type="InterPro" id="IPR013425">
    <property type="entry name" value="Autotrns_rpt"/>
</dbReference>
<name>A0A0Q3L1J5_9HYPH</name>
<dbReference type="Proteomes" id="UP000051562">
    <property type="component" value="Unassembled WGS sequence"/>
</dbReference>
<accession>A0A0Q3L1J5</accession>
<dbReference type="InterPro" id="IPR006315">
    <property type="entry name" value="OM_autotransptr_brl_dom"/>
</dbReference>
<feature type="domain" description="Autotransporter" evidence="2">
    <location>
        <begin position="1065"/>
        <end position="1346"/>
    </location>
</feature>
<dbReference type="PROSITE" id="PS51208">
    <property type="entry name" value="AUTOTRANSPORTER"/>
    <property type="match status" value="1"/>
</dbReference>
<dbReference type="Pfam" id="PF03797">
    <property type="entry name" value="Autotransporter"/>
    <property type="match status" value="1"/>
</dbReference>
<dbReference type="PANTHER" id="PTHR35037:SF3">
    <property type="entry name" value="C-TERMINAL REGION OF AIDA-LIKE PROTEIN"/>
    <property type="match status" value="1"/>
</dbReference>
<evidence type="ECO:0000259" key="2">
    <source>
        <dbReference type="PROSITE" id="PS51208"/>
    </source>
</evidence>
<keyword evidence="4" id="KW-1185">Reference proteome</keyword>
<dbReference type="SUPFAM" id="SSF103515">
    <property type="entry name" value="Autotransporter"/>
    <property type="match status" value="1"/>
</dbReference>
<organism evidence="3 4">
    <name type="scientific">Bosea thiooxidans</name>
    <dbReference type="NCBI Taxonomy" id="53254"/>
    <lineage>
        <taxon>Bacteria</taxon>
        <taxon>Pseudomonadati</taxon>
        <taxon>Pseudomonadota</taxon>
        <taxon>Alphaproteobacteria</taxon>
        <taxon>Hyphomicrobiales</taxon>
        <taxon>Boseaceae</taxon>
        <taxon>Bosea</taxon>
    </lineage>
</organism>
<dbReference type="Gene3D" id="2.160.20.20">
    <property type="match status" value="1"/>
</dbReference>
<dbReference type="InterPro" id="IPR005546">
    <property type="entry name" value="Autotransporte_beta"/>
</dbReference>
<dbReference type="EMBL" id="LMAR01000034">
    <property type="protein sequence ID" value="KQK30596.1"/>
    <property type="molecule type" value="Genomic_DNA"/>
</dbReference>
<dbReference type="NCBIfam" id="TIGR02601">
    <property type="entry name" value="autotrns_rpt"/>
    <property type="match status" value="5"/>
</dbReference>
<gene>
    <name evidence="3" type="ORF">ARD30_04580</name>
</gene>
<reference evidence="3 4" key="1">
    <citation type="submission" date="2015-10" db="EMBL/GenBank/DDBJ databases">
        <title>Draft genome of Bosea thiooxidans.</title>
        <authorList>
            <person name="Wang X."/>
        </authorList>
    </citation>
    <scope>NUCLEOTIDE SEQUENCE [LARGE SCALE GENOMIC DNA]</scope>
    <source>
        <strain evidence="3 4">CGMCC 9174</strain>
    </source>
</reference>
<evidence type="ECO:0000313" key="4">
    <source>
        <dbReference type="Proteomes" id="UP000051562"/>
    </source>
</evidence>